<evidence type="ECO:0000256" key="1">
    <source>
        <dbReference type="ARBA" id="ARBA00009748"/>
    </source>
</evidence>
<reference evidence="7" key="2">
    <citation type="journal article" date="2024" name="Plant">
        <title>Genomic evolution and insights into agronomic trait innovations of Sesamum species.</title>
        <authorList>
            <person name="Miao H."/>
            <person name="Wang L."/>
            <person name="Qu L."/>
            <person name="Liu H."/>
            <person name="Sun Y."/>
            <person name="Le M."/>
            <person name="Wang Q."/>
            <person name="Wei S."/>
            <person name="Zheng Y."/>
            <person name="Lin W."/>
            <person name="Duan Y."/>
            <person name="Cao H."/>
            <person name="Xiong S."/>
            <person name="Wang X."/>
            <person name="Wei L."/>
            <person name="Li C."/>
            <person name="Ma Q."/>
            <person name="Ju M."/>
            <person name="Zhao R."/>
            <person name="Li G."/>
            <person name="Mu C."/>
            <person name="Tian Q."/>
            <person name="Mei H."/>
            <person name="Zhang T."/>
            <person name="Gao T."/>
            <person name="Zhang H."/>
        </authorList>
    </citation>
    <scope>NUCLEOTIDE SEQUENCE</scope>
    <source>
        <strain evidence="7">KEN1</strain>
    </source>
</reference>
<reference evidence="7" key="1">
    <citation type="submission" date="2020-06" db="EMBL/GenBank/DDBJ databases">
        <authorList>
            <person name="Li T."/>
            <person name="Hu X."/>
            <person name="Zhang T."/>
            <person name="Song X."/>
            <person name="Zhang H."/>
            <person name="Dai N."/>
            <person name="Sheng W."/>
            <person name="Hou X."/>
            <person name="Wei L."/>
        </authorList>
    </citation>
    <scope>NUCLEOTIDE SEQUENCE</scope>
    <source>
        <strain evidence="7">KEN1</strain>
        <tissue evidence="7">Leaf</tissue>
    </source>
</reference>
<dbReference type="Gene3D" id="1.10.110.10">
    <property type="entry name" value="Plant lipid-transfer and hydrophobic proteins"/>
    <property type="match status" value="1"/>
</dbReference>
<protein>
    <submittedName>
        <fullName evidence="7">Non-specific lipid-transfer protein</fullName>
    </submittedName>
</protein>
<sequence>MVKRSIIFIFLLVSADVLLLESPAEALTCFDIMPTVMQCASFALGMVSRPSSQCCNELSRLHGMARTTDDRRQACNCLKQIAPQYPGAMDANLLALPRCVVWLSPTRSEGTPTAASKPPSPYSPLSINI</sequence>
<evidence type="ECO:0000256" key="4">
    <source>
        <dbReference type="SAM" id="MobiDB-lite"/>
    </source>
</evidence>
<gene>
    <name evidence="7" type="ORF">Slati_4587900</name>
</gene>
<comment type="similarity">
    <text evidence="1">Belongs to the plant LTP family.</text>
</comment>
<dbReference type="Pfam" id="PF00234">
    <property type="entry name" value="Tryp_alpha_amyl"/>
    <property type="match status" value="1"/>
</dbReference>
<dbReference type="EMBL" id="JACGWN010000081">
    <property type="protein sequence ID" value="KAL0386665.1"/>
    <property type="molecule type" value="Genomic_DNA"/>
</dbReference>
<dbReference type="GO" id="GO:0008289">
    <property type="term" value="F:lipid binding"/>
    <property type="evidence" value="ECO:0007669"/>
    <property type="project" value="UniProtKB-KW"/>
</dbReference>
<feature type="signal peptide" evidence="5">
    <location>
        <begin position="1"/>
        <end position="26"/>
    </location>
</feature>
<feature type="non-terminal residue" evidence="7">
    <location>
        <position position="129"/>
    </location>
</feature>
<dbReference type="AlphaFoldDB" id="A0AAW2S2F3"/>
<dbReference type="InterPro" id="IPR016140">
    <property type="entry name" value="Bifunc_inhib/LTP/seed_store"/>
</dbReference>
<evidence type="ECO:0000313" key="7">
    <source>
        <dbReference type="EMBL" id="KAL0386665.1"/>
    </source>
</evidence>
<dbReference type="PANTHER" id="PTHR33076">
    <property type="entry name" value="NON-SPECIFIC LIPID-TRANSFER PROTEIN 2-RELATED"/>
    <property type="match status" value="1"/>
</dbReference>
<organism evidence="7">
    <name type="scientific">Sesamum latifolium</name>
    <dbReference type="NCBI Taxonomy" id="2727402"/>
    <lineage>
        <taxon>Eukaryota</taxon>
        <taxon>Viridiplantae</taxon>
        <taxon>Streptophyta</taxon>
        <taxon>Embryophyta</taxon>
        <taxon>Tracheophyta</taxon>
        <taxon>Spermatophyta</taxon>
        <taxon>Magnoliopsida</taxon>
        <taxon>eudicotyledons</taxon>
        <taxon>Gunneridae</taxon>
        <taxon>Pentapetalae</taxon>
        <taxon>asterids</taxon>
        <taxon>lamiids</taxon>
        <taxon>Lamiales</taxon>
        <taxon>Pedaliaceae</taxon>
        <taxon>Sesamum</taxon>
    </lineage>
</organism>
<dbReference type="PRINTS" id="PR00382">
    <property type="entry name" value="LIPIDTRNSFER"/>
</dbReference>
<dbReference type="SUPFAM" id="SSF47699">
    <property type="entry name" value="Bifunctional inhibitor/lipid-transfer protein/seed storage 2S albumin"/>
    <property type="match status" value="1"/>
</dbReference>
<accession>A0AAW2S2F3</accession>
<name>A0AAW2S2F3_9LAMI</name>
<keyword evidence="2" id="KW-0813">Transport</keyword>
<feature type="chain" id="PRO_5043957592" evidence="5">
    <location>
        <begin position="27"/>
        <end position="129"/>
    </location>
</feature>
<evidence type="ECO:0000259" key="6">
    <source>
        <dbReference type="Pfam" id="PF00234"/>
    </source>
</evidence>
<dbReference type="GO" id="GO:0006869">
    <property type="term" value="P:lipid transport"/>
    <property type="evidence" value="ECO:0007669"/>
    <property type="project" value="InterPro"/>
</dbReference>
<feature type="region of interest" description="Disordered" evidence="4">
    <location>
        <begin position="108"/>
        <end position="129"/>
    </location>
</feature>
<evidence type="ECO:0000256" key="5">
    <source>
        <dbReference type="SAM" id="SignalP"/>
    </source>
</evidence>
<dbReference type="InterPro" id="IPR000528">
    <property type="entry name" value="Plant_nsLTP"/>
</dbReference>
<evidence type="ECO:0000256" key="3">
    <source>
        <dbReference type="ARBA" id="ARBA00023121"/>
    </source>
</evidence>
<keyword evidence="5" id="KW-0732">Signal</keyword>
<proteinExistence type="inferred from homology"/>
<feature type="domain" description="Bifunctional inhibitor/plant lipid transfer protein/seed storage helical" evidence="6">
    <location>
        <begin position="29"/>
        <end position="101"/>
    </location>
</feature>
<evidence type="ECO:0000256" key="2">
    <source>
        <dbReference type="ARBA" id="ARBA00022448"/>
    </source>
</evidence>
<comment type="caution">
    <text evidence="7">The sequence shown here is derived from an EMBL/GenBank/DDBJ whole genome shotgun (WGS) entry which is preliminary data.</text>
</comment>
<dbReference type="CDD" id="cd01960">
    <property type="entry name" value="nsLTP1"/>
    <property type="match status" value="1"/>
</dbReference>
<dbReference type="InterPro" id="IPR036312">
    <property type="entry name" value="Bifun_inhib/LTP/seed_sf"/>
</dbReference>
<keyword evidence="3" id="KW-0446">Lipid-binding</keyword>